<gene>
    <name evidence="1" type="ORF">ANN_04263</name>
</gene>
<accession>A0ABQ8T833</accession>
<name>A0ABQ8T833_PERAM</name>
<reference evidence="1 2" key="1">
    <citation type="journal article" date="2022" name="Allergy">
        <title>Genome assembly and annotation of Periplaneta americana reveal a comprehensive cockroach allergen profile.</title>
        <authorList>
            <person name="Wang L."/>
            <person name="Xiong Q."/>
            <person name="Saelim N."/>
            <person name="Wang L."/>
            <person name="Nong W."/>
            <person name="Wan A.T."/>
            <person name="Shi M."/>
            <person name="Liu X."/>
            <person name="Cao Q."/>
            <person name="Hui J.H.L."/>
            <person name="Sookrung N."/>
            <person name="Leung T.F."/>
            <person name="Tungtrongchitr A."/>
            <person name="Tsui S.K.W."/>
        </authorList>
    </citation>
    <scope>NUCLEOTIDE SEQUENCE [LARGE SCALE GENOMIC DNA]</scope>
    <source>
        <strain evidence="1">PWHHKU_190912</strain>
    </source>
</reference>
<comment type="caution">
    <text evidence="1">The sequence shown here is derived from an EMBL/GenBank/DDBJ whole genome shotgun (WGS) entry which is preliminary data.</text>
</comment>
<evidence type="ECO:0000313" key="1">
    <source>
        <dbReference type="EMBL" id="KAJ4442674.1"/>
    </source>
</evidence>
<keyword evidence="2" id="KW-1185">Reference proteome</keyword>
<evidence type="ECO:0000313" key="2">
    <source>
        <dbReference type="Proteomes" id="UP001148838"/>
    </source>
</evidence>
<dbReference type="Proteomes" id="UP001148838">
    <property type="component" value="Unassembled WGS sequence"/>
</dbReference>
<dbReference type="EMBL" id="JAJSOF020000013">
    <property type="protein sequence ID" value="KAJ4442674.1"/>
    <property type="molecule type" value="Genomic_DNA"/>
</dbReference>
<proteinExistence type="predicted"/>
<organism evidence="1 2">
    <name type="scientific">Periplaneta americana</name>
    <name type="common">American cockroach</name>
    <name type="synonym">Blatta americana</name>
    <dbReference type="NCBI Taxonomy" id="6978"/>
    <lineage>
        <taxon>Eukaryota</taxon>
        <taxon>Metazoa</taxon>
        <taxon>Ecdysozoa</taxon>
        <taxon>Arthropoda</taxon>
        <taxon>Hexapoda</taxon>
        <taxon>Insecta</taxon>
        <taxon>Pterygota</taxon>
        <taxon>Neoptera</taxon>
        <taxon>Polyneoptera</taxon>
        <taxon>Dictyoptera</taxon>
        <taxon>Blattodea</taxon>
        <taxon>Blattoidea</taxon>
        <taxon>Blattidae</taxon>
        <taxon>Blattinae</taxon>
        <taxon>Periplaneta</taxon>
    </lineage>
</organism>
<protein>
    <submittedName>
        <fullName evidence="1">Uncharacterized protein</fullName>
    </submittedName>
</protein>
<sequence length="198" mass="22338">MAGLCEGGNEPPGSLKAITATSEEIVEQILYMVLHNRRLKVNHRYGVMVSTLDHETRGPELKSWLGQVTSLRFFPGFSLNPLRADAGMSPKVVVLLLVCKFGTSDANPSVADIRMFHQLRDELKDEQEVVETYTSPVFDEIPDLDMEDGKQGYGDIEDEPIAERLKDGQKAEDAEETSSNQHVFLHSLFYKNQKRSRR</sequence>